<keyword evidence="1" id="KW-1133">Transmembrane helix</keyword>
<reference evidence="2" key="2">
    <citation type="journal article" date="2015" name="Fish Shellfish Immunol.">
        <title>Early steps in the European eel (Anguilla anguilla)-Vibrio vulnificus interaction in the gills: Role of the RtxA13 toxin.</title>
        <authorList>
            <person name="Callol A."/>
            <person name="Pajuelo D."/>
            <person name="Ebbesson L."/>
            <person name="Teles M."/>
            <person name="MacKenzie S."/>
            <person name="Amaro C."/>
        </authorList>
    </citation>
    <scope>NUCLEOTIDE SEQUENCE</scope>
</reference>
<accession>A0A0E9UJ41</accession>
<evidence type="ECO:0000256" key="1">
    <source>
        <dbReference type="SAM" id="Phobius"/>
    </source>
</evidence>
<evidence type="ECO:0000313" key="2">
    <source>
        <dbReference type="EMBL" id="JAH65285.1"/>
    </source>
</evidence>
<sequence>MYTGTGKRAQAQRQYVCVLGGVSFFFGFQLPL</sequence>
<protein>
    <submittedName>
        <fullName evidence="2">Uncharacterized protein</fullName>
    </submittedName>
</protein>
<keyword evidence="1" id="KW-0812">Transmembrane</keyword>
<name>A0A0E9UJ41_ANGAN</name>
<dbReference type="AlphaFoldDB" id="A0A0E9UJ41"/>
<feature type="transmembrane region" description="Helical" evidence="1">
    <location>
        <begin position="12"/>
        <end position="30"/>
    </location>
</feature>
<proteinExistence type="predicted"/>
<dbReference type="EMBL" id="GBXM01043292">
    <property type="protein sequence ID" value="JAH65285.1"/>
    <property type="molecule type" value="Transcribed_RNA"/>
</dbReference>
<reference evidence="2" key="1">
    <citation type="submission" date="2014-11" db="EMBL/GenBank/DDBJ databases">
        <authorList>
            <person name="Amaro Gonzalez C."/>
        </authorList>
    </citation>
    <scope>NUCLEOTIDE SEQUENCE</scope>
</reference>
<keyword evidence="1" id="KW-0472">Membrane</keyword>
<organism evidence="2">
    <name type="scientific">Anguilla anguilla</name>
    <name type="common">European freshwater eel</name>
    <name type="synonym">Muraena anguilla</name>
    <dbReference type="NCBI Taxonomy" id="7936"/>
    <lineage>
        <taxon>Eukaryota</taxon>
        <taxon>Metazoa</taxon>
        <taxon>Chordata</taxon>
        <taxon>Craniata</taxon>
        <taxon>Vertebrata</taxon>
        <taxon>Euteleostomi</taxon>
        <taxon>Actinopterygii</taxon>
        <taxon>Neopterygii</taxon>
        <taxon>Teleostei</taxon>
        <taxon>Anguilliformes</taxon>
        <taxon>Anguillidae</taxon>
        <taxon>Anguilla</taxon>
    </lineage>
</organism>